<evidence type="ECO:0000256" key="4">
    <source>
        <dbReference type="ARBA" id="ARBA00022679"/>
    </source>
</evidence>
<reference evidence="9" key="1">
    <citation type="submission" date="2022-11" db="EMBL/GenBank/DDBJ databases">
        <title>Marilongibacter aestuarii gen. nov., sp. nov., isolated from tidal flat sediment.</title>
        <authorList>
            <person name="Jiayan W."/>
        </authorList>
    </citation>
    <scope>NUCLEOTIDE SEQUENCE</scope>
    <source>
        <strain evidence="9">Z1-6</strain>
    </source>
</reference>
<dbReference type="NCBIfam" id="TIGR01099">
    <property type="entry name" value="galU"/>
    <property type="match status" value="1"/>
</dbReference>
<dbReference type="Pfam" id="PF00483">
    <property type="entry name" value="NTP_transferase"/>
    <property type="match status" value="1"/>
</dbReference>
<keyword evidence="5 7" id="KW-0548">Nucleotidyltransferase</keyword>
<accession>A0A9X3F922</accession>
<dbReference type="EMBL" id="JAPOHD010000030">
    <property type="protein sequence ID" value="MCY1722062.1"/>
    <property type="molecule type" value="Genomic_DNA"/>
</dbReference>
<dbReference type="EC" id="2.7.7.9" evidence="2 7"/>
<gene>
    <name evidence="9" type="primary">galU</name>
    <name evidence="9" type="ORF">OU798_17040</name>
</gene>
<sequence length="290" mass="32306">MVKKAVIPAAGYGTRFLPATKSQPKEMIPIIDTPVIQYVVEEAVASGITDILMIIGKGKRAIEEHFDRSPILEESLLKKQNLKMLDKIRSISNMANIHFVWQKEMNGLGDAILHAKCHVGNEPFVILLGDTLVQSEDGPITKQLIDVYNETKGSVIALEEVKPELVSKYGVVDGEAISDKVVKAKGWIEKPSIEEAPSNLAVASRYLFTPEIFDYLEKTAPGKNNEVQLTDAMKEMVKSHPMYGMKFNGKRYDIGNKMGFLKTNIEFGLKDPEIGEALKLWLKEFAGELQ</sequence>
<evidence type="ECO:0000256" key="7">
    <source>
        <dbReference type="RuleBase" id="RU361259"/>
    </source>
</evidence>
<proteinExistence type="inferred from homology"/>
<evidence type="ECO:0000313" key="9">
    <source>
        <dbReference type="EMBL" id="MCY1722062.1"/>
    </source>
</evidence>
<keyword evidence="10" id="KW-1185">Reference proteome</keyword>
<dbReference type="Gene3D" id="3.90.550.10">
    <property type="entry name" value="Spore Coat Polysaccharide Biosynthesis Protein SpsA, Chain A"/>
    <property type="match status" value="1"/>
</dbReference>
<comment type="similarity">
    <text evidence="1 7">Belongs to the UDPGP type 2 family.</text>
</comment>
<evidence type="ECO:0000256" key="1">
    <source>
        <dbReference type="ARBA" id="ARBA00006890"/>
    </source>
</evidence>
<comment type="catalytic activity">
    <reaction evidence="6 7">
        <text>alpha-D-glucose 1-phosphate + UTP + H(+) = UDP-alpha-D-glucose + diphosphate</text>
        <dbReference type="Rhea" id="RHEA:19889"/>
        <dbReference type="ChEBI" id="CHEBI:15378"/>
        <dbReference type="ChEBI" id="CHEBI:33019"/>
        <dbReference type="ChEBI" id="CHEBI:46398"/>
        <dbReference type="ChEBI" id="CHEBI:58601"/>
        <dbReference type="ChEBI" id="CHEBI:58885"/>
        <dbReference type="EC" id="2.7.7.9"/>
    </reaction>
</comment>
<dbReference type="InterPro" id="IPR005835">
    <property type="entry name" value="NTP_transferase_dom"/>
</dbReference>
<evidence type="ECO:0000313" key="10">
    <source>
        <dbReference type="Proteomes" id="UP001145087"/>
    </source>
</evidence>
<evidence type="ECO:0000256" key="3">
    <source>
        <dbReference type="ARBA" id="ARBA00019048"/>
    </source>
</evidence>
<dbReference type="RefSeq" id="WP_343334392.1">
    <property type="nucleotide sequence ID" value="NZ_JAPOHD010000030.1"/>
</dbReference>
<dbReference type="AlphaFoldDB" id="A0A9X3F922"/>
<name>A0A9X3F922_9BACT</name>
<dbReference type="PANTHER" id="PTHR43197:SF1">
    <property type="entry name" value="UTP--GLUCOSE-1-PHOSPHATE URIDYLYLTRANSFERASE"/>
    <property type="match status" value="1"/>
</dbReference>
<dbReference type="Proteomes" id="UP001145087">
    <property type="component" value="Unassembled WGS sequence"/>
</dbReference>
<protein>
    <recommendedName>
        <fullName evidence="3 7">UTP--glucose-1-phosphate uridylyltransferase</fullName>
        <ecNumber evidence="2 7">2.7.7.9</ecNumber>
    </recommendedName>
    <alternativeName>
        <fullName evidence="7">UDP-glucose pyrophosphorylase</fullName>
    </alternativeName>
</protein>
<dbReference type="InterPro" id="IPR029044">
    <property type="entry name" value="Nucleotide-diphossugar_trans"/>
</dbReference>
<organism evidence="9 10">
    <name type="scientific">Draconibacterium aestuarii</name>
    <dbReference type="NCBI Taxonomy" id="2998507"/>
    <lineage>
        <taxon>Bacteria</taxon>
        <taxon>Pseudomonadati</taxon>
        <taxon>Bacteroidota</taxon>
        <taxon>Bacteroidia</taxon>
        <taxon>Marinilabiliales</taxon>
        <taxon>Prolixibacteraceae</taxon>
        <taxon>Draconibacterium</taxon>
    </lineage>
</organism>
<dbReference type="GO" id="GO:0006011">
    <property type="term" value="P:UDP-alpha-D-glucose metabolic process"/>
    <property type="evidence" value="ECO:0007669"/>
    <property type="project" value="InterPro"/>
</dbReference>
<evidence type="ECO:0000256" key="5">
    <source>
        <dbReference type="ARBA" id="ARBA00022695"/>
    </source>
</evidence>
<comment type="caution">
    <text evidence="9">The sequence shown here is derived from an EMBL/GenBank/DDBJ whole genome shotgun (WGS) entry which is preliminary data.</text>
</comment>
<dbReference type="GO" id="GO:0003983">
    <property type="term" value="F:UTP:glucose-1-phosphate uridylyltransferase activity"/>
    <property type="evidence" value="ECO:0007669"/>
    <property type="project" value="UniProtKB-EC"/>
</dbReference>
<dbReference type="PANTHER" id="PTHR43197">
    <property type="entry name" value="UTP--GLUCOSE-1-PHOSPHATE URIDYLYLTRANSFERASE"/>
    <property type="match status" value="1"/>
</dbReference>
<dbReference type="SUPFAM" id="SSF53448">
    <property type="entry name" value="Nucleotide-diphospho-sugar transferases"/>
    <property type="match status" value="1"/>
</dbReference>
<evidence type="ECO:0000259" key="8">
    <source>
        <dbReference type="Pfam" id="PF00483"/>
    </source>
</evidence>
<feature type="domain" description="Nucleotidyl transferase" evidence="8">
    <location>
        <begin position="4"/>
        <end position="264"/>
    </location>
</feature>
<dbReference type="InterPro" id="IPR005771">
    <property type="entry name" value="GalU_uridylyltTrfase_bac/arc"/>
</dbReference>
<evidence type="ECO:0000256" key="6">
    <source>
        <dbReference type="ARBA" id="ARBA00048128"/>
    </source>
</evidence>
<evidence type="ECO:0000256" key="2">
    <source>
        <dbReference type="ARBA" id="ARBA00012415"/>
    </source>
</evidence>
<keyword evidence="4 7" id="KW-0808">Transferase</keyword>
<dbReference type="CDD" id="cd02541">
    <property type="entry name" value="UGPase_prokaryotic"/>
    <property type="match status" value="1"/>
</dbReference>